<dbReference type="InterPro" id="IPR021109">
    <property type="entry name" value="Peptidase_aspartic_dom_sf"/>
</dbReference>
<dbReference type="SUPFAM" id="SSF50630">
    <property type="entry name" value="Acid proteases"/>
    <property type="match status" value="2"/>
</dbReference>
<dbReference type="InterPro" id="IPR032799">
    <property type="entry name" value="TAXi_C"/>
</dbReference>
<dbReference type="Proteomes" id="UP000237105">
    <property type="component" value="Unassembled WGS sequence"/>
</dbReference>
<keyword evidence="2" id="KW-0645">Protease</keyword>
<dbReference type="InterPro" id="IPR032861">
    <property type="entry name" value="TAXi_N"/>
</dbReference>
<dbReference type="PANTHER" id="PTHR47967:SF123">
    <property type="entry name" value="ASPARTIC PROTEINASE NEPENTHESIN-1-LIKE"/>
    <property type="match status" value="1"/>
</dbReference>
<dbReference type="Pfam" id="PF14541">
    <property type="entry name" value="TAXi_C"/>
    <property type="match status" value="1"/>
</dbReference>
<dbReference type="STRING" id="3476.A0A2P5C859"/>
<dbReference type="GO" id="GO:0008233">
    <property type="term" value="F:peptidase activity"/>
    <property type="evidence" value="ECO:0007669"/>
    <property type="project" value="UniProtKB-KW"/>
</dbReference>
<proteinExistence type="inferred from homology"/>
<gene>
    <name evidence="5" type="ORF">PanWU01x14_175890</name>
</gene>
<dbReference type="PANTHER" id="PTHR47967">
    <property type="entry name" value="OS07G0603500 PROTEIN-RELATED"/>
    <property type="match status" value="1"/>
</dbReference>
<organism evidence="5 6">
    <name type="scientific">Parasponia andersonii</name>
    <name type="common">Sponia andersonii</name>
    <dbReference type="NCBI Taxonomy" id="3476"/>
    <lineage>
        <taxon>Eukaryota</taxon>
        <taxon>Viridiplantae</taxon>
        <taxon>Streptophyta</taxon>
        <taxon>Embryophyta</taxon>
        <taxon>Tracheophyta</taxon>
        <taxon>Spermatophyta</taxon>
        <taxon>Magnoliopsida</taxon>
        <taxon>eudicotyledons</taxon>
        <taxon>Gunneridae</taxon>
        <taxon>Pentapetalae</taxon>
        <taxon>rosids</taxon>
        <taxon>fabids</taxon>
        <taxon>Rosales</taxon>
        <taxon>Cannabaceae</taxon>
        <taxon>Parasponia</taxon>
    </lineage>
</organism>
<sequence length="381" mass="42507">MPTLSFHLEGGDLKVKLENAYDFGEARNYKYFCLAMMRSNDVTIIGAFQQMNQRFRFDTRGAELSFGPEVLTTLHSTQLHLPRKNSKPRSPNQMRRRYLFSDAKPESIRQKTNVQRDAIFLVEVGIGTFRNATPPYIPYLLVFDTGSDLTWTQCEDCRKPGNQCFNQTQPIFPNTRSASFRPLPCTEPLRLCLPATQCRGGTCTSLHNYNDNSSARGILGCESFGFGSTSAADRVELVRLVFGCVIDRRGIRFGTTQPNSIAGVMGSALGPLSMISQLRQQTDDHFSYCIPQTRNDGCVPRSLLRFGADIPQRRGTLRSTALLRLHGDVNPYYLNLLDMSIGGGRLRIPRNHFALNGILKGSIIDSGSGLSMIIVLDIGDF</sequence>
<dbReference type="GO" id="GO:0006508">
    <property type="term" value="P:proteolysis"/>
    <property type="evidence" value="ECO:0007669"/>
    <property type="project" value="UniProtKB-KW"/>
</dbReference>
<comment type="caution">
    <text evidence="5">The sequence shown here is derived from an EMBL/GenBank/DDBJ whole genome shotgun (WGS) entry which is preliminary data.</text>
</comment>
<dbReference type="EMBL" id="JXTB01000162">
    <property type="protein sequence ID" value="PON57175.1"/>
    <property type="molecule type" value="Genomic_DNA"/>
</dbReference>
<name>A0A2P5C859_PARAD</name>
<evidence type="ECO:0000313" key="5">
    <source>
        <dbReference type="EMBL" id="PON57175.1"/>
    </source>
</evidence>
<evidence type="ECO:0000256" key="3">
    <source>
        <dbReference type="ARBA" id="ARBA00022801"/>
    </source>
</evidence>
<evidence type="ECO:0000256" key="1">
    <source>
        <dbReference type="ARBA" id="ARBA00007447"/>
    </source>
</evidence>
<dbReference type="Pfam" id="PF14543">
    <property type="entry name" value="TAXi_N"/>
    <property type="match status" value="1"/>
</dbReference>
<evidence type="ECO:0000256" key="2">
    <source>
        <dbReference type="ARBA" id="ARBA00022670"/>
    </source>
</evidence>
<dbReference type="OrthoDB" id="907879at2759"/>
<evidence type="ECO:0000313" key="6">
    <source>
        <dbReference type="Proteomes" id="UP000237105"/>
    </source>
</evidence>
<dbReference type="Gene3D" id="2.40.70.10">
    <property type="entry name" value="Acid Proteases"/>
    <property type="match status" value="2"/>
</dbReference>
<feature type="domain" description="Peptidase A1" evidence="4">
    <location>
        <begin position="120"/>
        <end position="381"/>
    </location>
</feature>
<reference evidence="6" key="1">
    <citation type="submission" date="2016-06" db="EMBL/GenBank/DDBJ databases">
        <title>Parallel loss of symbiosis genes in relatives of nitrogen-fixing non-legume Parasponia.</title>
        <authorList>
            <person name="Van Velzen R."/>
            <person name="Holmer R."/>
            <person name="Bu F."/>
            <person name="Rutten L."/>
            <person name="Van Zeijl A."/>
            <person name="Liu W."/>
            <person name="Santuari L."/>
            <person name="Cao Q."/>
            <person name="Sharma T."/>
            <person name="Shen D."/>
            <person name="Roswanjaya Y."/>
            <person name="Wardhani T."/>
            <person name="Kalhor M.S."/>
            <person name="Jansen J."/>
            <person name="Van den Hoogen J."/>
            <person name="Gungor B."/>
            <person name="Hartog M."/>
            <person name="Hontelez J."/>
            <person name="Verver J."/>
            <person name="Yang W.-C."/>
            <person name="Schijlen E."/>
            <person name="Repin R."/>
            <person name="Schilthuizen M."/>
            <person name="Schranz E."/>
            <person name="Heidstra R."/>
            <person name="Miyata K."/>
            <person name="Fedorova E."/>
            <person name="Kohlen W."/>
            <person name="Bisseling T."/>
            <person name="Smit S."/>
            <person name="Geurts R."/>
        </authorList>
    </citation>
    <scope>NUCLEOTIDE SEQUENCE [LARGE SCALE GENOMIC DNA]</scope>
    <source>
        <strain evidence="6">cv. WU1-14</strain>
    </source>
</reference>
<dbReference type="AlphaFoldDB" id="A0A2P5C859"/>
<comment type="similarity">
    <text evidence="1">Belongs to the peptidase A1 family.</text>
</comment>
<protein>
    <submittedName>
        <fullName evidence="5">Aspartic peptidase</fullName>
    </submittedName>
</protein>
<dbReference type="GO" id="GO:0005576">
    <property type="term" value="C:extracellular region"/>
    <property type="evidence" value="ECO:0007669"/>
    <property type="project" value="TreeGrafter"/>
</dbReference>
<keyword evidence="6" id="KW-1185">Reference proteome</keyword>
<evidence type="ECO:0000259" key="4">
    <source>
        <dbReference type="PROSITE" id="PS51767"/>
    </source>
</evidence>
<keyword evidence="3" id="KW-0378">Hydrolase</keyword>
<dbReference type="InterPro" id="IPR033121">
    <property type="entry name" value="PEPTIDASE_A1"/>
</dbReference>
<dbReference type="InterPro" id="IPR051708">
    <property type="entry name" value="Plant_Aspart_Prot_A1"/>
</dbReference>
<accession>A0A2P5C859</accession>
<dbReference type="PROSITE" id="PS51767">
    <property type="entry name" value="PEPTIDASE_A1"/>
    <property type="match status" value="1"/>
</dbReference>